<keyword evidence="1" id="KW-0732">Signal</keyword>
<protein>
    <submittedName>
        <fullName evidence="2">Ig-like domain-containing protein</fullName>
    </submittedName>
</protein>
<accession>A0A5K3EL98</accession>
<reference evidence="2" key="1">
    <citation type="submission" date="2019-11" db="UniProtKB">
        <authorList>
            <consortium name="WormBaseParasite"/>
        </authorList>
    </citation>
    <scope>IDENTIFICATION</scope>
</reference>
<dbReference type="AlphaFoldDB" id="A0A5K3EL98"/>
<evidence type="ECO:0000256" key="1">
    <source>
        <dbReference type="SAM" id="SignalP"/>
    </source>
</evidence>
<feature type="chain" id="PRO_5024283033" evidence="1">
    <location>
        <begin position="22"/>
        <end position="105"/>
    </location>
</feature>
<evidence type="ECO:0000313" key="2">
    <source>
        <dbReference type="WBParaSite" id="MCU_001053-RA"/>
    </source>
</evidence>
<name>A0A5K3EL98_MESCO</name>
<feature type="signal peptide" evidence="1">
    <location>
        <begin position="1"/>
        <end position="21"/>
    </location>
</feature>
<proteinExistence type="predicted"/>
<sequence>MIEQLIVIIVILSQLLPFVSSLPSSYSKYECVESTLHHQSERAKSRYLHIPDIVLEDEESVNVTHRELKAPCFNASFPTNLVVEEGSTVTLPCVVHNVDFNSIVV</sequence>
<dbReference type="WBParaSite" id="MCU_001053-RA">
    <property type="protein sequence ID" value="MCU_001053-RA"/>
    <property type="gene ID" value="MCU_001053"/>
</dbReference>
<organism evidence="2">
    <name type="scientific">Mesocestoides corti</name>
    <name type="common">Flatworm</name>
    <dbReference type="NCBI Taxonomy" id="53468"/>
    <lineage>
        <taxon>Eukaryota</taxon>
        <taxon>Metazoa</taxon>
        <taxon>Spiralia</taxon>
        <taxon>Lophotrochozoa</taxon>
        <taxon>Platyhelminthes</taxon>
        <taxon>Cestoda</taxon>
        <taxon>Eucestoda</taxon>
        <taxon>Cyclophyllidea</taxon>
        <taxon>Mesocestoididae</taxon>
        <taxon>Mesocestoides</taxon>
    </lineage>
</organism>